<comment type="caution">
    <text evidence="1">The sequence shown here is derived from an EMBL/GenBank/DDBJ whole genome shotgun (WGS) entry which is preliminary data.</text>
</comment>
<organism evidence="1 2">
    <name type="scientific">Amblyomma americanum</name>
    <name type="common">Lone star tick</name>
    <dbReference type="NCBI Taxonomy" id="6943"/>
    <lineage>
        <taxon>Eukaryota</taxon>
        <taxon>Metazoa</taxon>
        <taxon>Ecdysozoa</taxon>
        <taxon>Arthropoda</taxon>
        <taxon>Chelicerata</taxon>
        <taxon>Arachnida</taxon>
        <taxon>Acari</taxon>
        <taxon>Parasitiformes</taxon>
        <taxon>Ixodida</taxon>
        <taxon>Ixodoidea</taxon>
        <taxon>Ixodidae</taxon>
        <taxon>Amblyomminae</taxon>
        <taxon>Amblyomma</taxon>
    </lineage>
</organism>
<evidence type="ECO:0000313" key="1">
    <source>
        <dbReference type="EMBL" id="KAK8777868.1"/>
    </source>
</evidence>
<gene>
    <name evidence="1" type="ORF">V5799_020792</name>
</gene>
<accession>A0AAQ4ETD6</accession>
<dbReference type="EMBL" id="JARKHS020011384">
    <property type="protein sequence ID" value="KAK8777868.1"/>
    <property type="molecule type" value="Genomic_DNA"/>
</dbReference>
<proteinExistence type="predicted"/>
<reference evidence="1 2" key="1">
    <citation type="journal article" date="2023" name="Arcadia Sci">
        <title>De novo assembly of a long-read Amblyomma americanum tick genome.</title>
        <authorList>
            <person name="Chou S."/>
            <person name="Poskanzer K.E."/>
            <person name="Rollins M."/>
            <person name="Thuy-Boun P.S."/>
        </authorList>
    </citation>
    <scope>NUCLEOTIDE SEQUENCE [LARGE SCALE GENOMIC DNA]</scope>
    <source>
        <strain evidence="1">F_SG_1</strain>
        <tissue evidence="1">Salivary glands</tissue>
    </source>
</reference>
<evidence type="ECO:0000313" key="2">
    <source>
        <dbReference type="Proteomes" id="UP001321473"/>
    </source>
</evidence>
<dbReference type="AlphaFoldDB" id="A0AAQ4ETD6"/>
<protein>
    <submittedName>
        <fullName evidence="1">Uncharacterized protein</fullName>
    </submittedName>
</protein>
<keyword evidence="2" id="KW-1185">Reference proteome</keyword>
<name>A0AAQ4ETD6_AMBAM</name>
<dbReference type="Proteomes" id="UP001321473">
    <property type="component" value="Unassembled WGS sequence"/>
</dbReference>
<sequence>MADASPASIAELKATMRTHQELQTRAGARVERQIPVYNRRLGFYPYGVRFGNPFASLTAGAAFGGVPFGGPFAGGIGSGLGAGIGAGFGGSLGGFLPIRGPASSILVPQLVVGYQRPFLPYIVGIPYPVYIPVLPTAGAGIFPGDVGLDAVTN</sequence>